<feature type="chain" id="PRO_5026199280" description="TolC family protein" evidence="9">
    <location>
        <begin position="37"/>
        <end position="420"/>
    </location>
</feature>
<evidence type="ECO:0000256" key="3">
    <source>
        <dbReference type="ARBA" id="ARBA00022448"/>
    </source>
</evidence>
<keyword evidence="6" id="KW-0472">Membrane</keyword>
<keyword evidence="3" id="KW-0813">Transport</keyword>
<dbReference type="PANTHER" id="PTHR30026">
    <property type="entry name" value="OUTER MEMBRANE PROTEIN TOLC"/>
    <property type="match status" value="1"/>
</dbReference>
<dbReference type="KEGG" id="ghl:GM160_04390"/>
<feature type="signal peptide" evidence="9">
    <location>
        <begin position="1"/>
        <end position="36"/>
    </location>
</feature>
<keyword evidence="9" id="KW-0732">Signal</keyword>
<evidence type="ECO:0000256" key="6">
    <source>
        <dbReference type="ARBA" id="ARBA00023136"/>
    </source>
</evidence>
<evidence type="ECO:0008006" key="12">
    <source>
        <dbReference type="Google" id="ProtNLM"/>
    </source>
</evidence>
<evidence type="ECO:0000256" key="1">
    <source>
        <dbReference type="ARBA" id="ARBA00004442"/>
    </source>
</evidence>
<proteinExistence type="inferred from homology"/>
<keyword evidence="5" id="KW-0812">Transmembrane</keyword>
<dbReference type="InterPro" id="IPR003423">
    <property type="entry name" value="OMP_efflux"/>
</dbReference>
<dbReference type="PANTHER" id="PTHR30026:SF20">
    <property type="entry name" value="OUTER MEMBRANE PROTEIN TOLC"/>
    <property type="match status" value="1"/>
</dbReference>
<name>A0A6I6CZX1_9GAMM</name>
<dbReference type="InterPro" id="IPR051906">
    <property type="entry name" value="TolC-like"/>
</dbReference>
<evidence type="ECO:0000256" key="5">
    <source>
        <dbReference type="ARBA" id="ARBA00022692"/>
    </source>
</evidence>
<dbReference type="GO" id="GO:0015562">
    <property type="term" value="F:efflux transmembrane transporter activity"/>
    <property type="evidence" value="ECO:0007669"/>
    <property type="project" value="InterPro"/>
</dbReference>
<reference evidence="10 11" key="1">
    <citation type="submission" date="2019-11" db="EMBL/GenBank/DDBJ databases">
        <authorList>
            <person name="Zhang J."/>
            <person name="Sun C."/>
        </authorList>
    </citation>
    <scope>NUCLEOTIDE SEQUENCE [LARGE SCALE GENOMIC DNA]</scope>
    <source>
        <strain evidence="11">sp2</strain>
    </source>
</reference>
<dbReference type="Gene3D" id="1.20.1600.10">
    <property type="entry name" value="Outer membrane efflux proteins (OEP)"/>
    <property type="match status" value="1"/>
</dbReference>
<evidence type="ECO:0000313" key="10">
    <source>
        <dbReference type="EMBL" id="QGT78198.1"/>
    </source>
</evidence>
<evidence type="ECO:0000256" key="9">
    <source>
        <dbReference type="SAM" id="SignalP"/>
    </source>
</evidence>
<organism evidence="10 11">
    <name type="scientific">Guyparkeria halophila</name>
    <dbReference type="NCBI Taxonomy" id="47960"/>
    <lineage>
        <taxon>Bacteria</taxon>
        <taxon>Pseudomonadati</taxon>
        <taxon>Pseudomonadota</taxon>
        <taxon>Gammaproteobacteria</taxon>
        <taxon>Chromatiales</taxon>
        <taxon>Thioalkalibacteraceae</taxon>
        <taxon>Guyparkeria</taxon>
    </lineage>
</organism>
<keyword evidence="8" id="KW-0175">Coiled coil</keyword>
<dbReference type="SUPFAM" id="SSF56954">
    <property type="entry name" value="Outer membrane efflux proteins (OEP)"/>
    <property type="match status" value="1"/>
</dbReference>
<evidence type="ECO:0000256" key="8">
    <source>
        <dbReference type="SAM" id="Coils"/>
    </source>
</evidence>
<keyword evidence="11" id="KW-1185">Reference proteome</keyword>
<dbReference type="EMBL" id="CP046415">
    <property type="protein sequence ID" value="QGT78198.1"/>
    <property type="molecule type" value="Genomic_DNA"/>
</dbReference>
<keyword evidence="7" id="KW-0998">Cell outer membrane</keyword>
<keyword evidence="4" id="KW-1134">Transmembrane beta strand</keyword>
<evidence type="ECO:0000256" key="2">
    <source>
        <dbReference type="ARBA" id="ARBA00007613"/>
    </source>
</evidence>
<dbReference type="GO" id="GO:1990281">
    <property type="term" value="C:efflux pump complex"/>
    <property type="evidence" value="ECO:0007669"/>
    <property type="project" value="TreeGrafter"/>
</dbReference>
<dbReference type="GO" id="GO:0015288">
    <property type="term" value="F:porin activity"/>
    <property type="evidence" value="ECO:0007669"/>
    <property type="project" value="TreeGrafter"/>
</dbReference>
<comment type="subcellular location">
    <subcellularLocation>
        <location evidence="1">Cell outer membrane</location>
    </subcellularLocation>
</comment>
<evidence type="ECO:0000313" key="11">
    <source>
        <dbReference type="Proteomes" id="UP000427716"/>
    </source>
</evidence>
<comment type="similarity">
    <text evidence="2">Belongs to the outer membrane factor (OMF) (TC 1.B.17) family.</text>
</comment>
<sequence length="420" mass="46070">MRRIPHPEKVMRRIHFALSPALALLALAGFLPVAHAAQSLPEDANLNVAEVTKAALARNPGGERFEAQRAYADALGKRAGIPLDGPPSLGFSHQTDAIASDTGMREWETSIELPLRRPGLQAAAKRQAENQLASVEQQSAAWRLEIAGTVRDLLARLAEADEHVSLARQALDTAERLQAQVQKRLDHGDVPRTDLILAREETLQRQAELRQAELALAQVAEEYRQLTGLRARPANWAESPASEATLEQHPALLAARADVQAAETDRAVVRERGRSQPTVGMNIRREENGRDAIDSVGISLSLPIQLQSLRAPEQGRANVNLAEARSTAHLTERQIRLAVAQAEEALAAARVELEQARAHRDLADESLALARRGYSLGEFGLTDLLRVQTRQLTAQRRAAMSRVRLQRSIAEYNQAKGVMP</sequence>
<dbReference type="GO" id="GO:0009279">
    <property type="term" value="C:cell outer membrane"/>
    <property type="evidence" value="ECO:0007669"/>
    <property type="project" value="UniProtKB-SubCell"/>
</dbReference>
<dbReference type="Proteomes" id="UP000427716">
    <property type="component" value="Chromosome"/>
</dbReference>
<gene>
    <name evidence="10" type="ORF">GM160_04390</name>
</gene>
<dbReference type="AlphaFoldDB" id="A0A6I6CZX1"/>
<evidence type="ECO:0000256" key="7">
    <source>
        <dbReference type="ARBA" id="ARBA00023237"/>
    </source>
</evidence>
<evidence type="ECO:0000256" key="4">
    <source>
        <dbReference type="ARBA" id="ARBA00022452"/>
    </source>
</evidence>
<accession>A0A6I6CZX1</accession>
<dbReference type="Pfam" id="PF02321">
    <property type="entry name" value="OEP"/>
    <property type="match status" value="1"/>
</dbReference>
<protein>
    <recommendedName>
        <fullName evidence="12">TolC family protein</fullName>
    </recommendedName>
</protein>
<feature type="coiled-coil region" evidence="8">
    <location>
        <begin position="125"/>
        <end position="177"/>
    </location>
</feature>